<feature type="domain" description="PH" evidence="1">
    <location>
        <begin position="42"/>
        <end position="144"/>
    </location>
</feature>
<gene>
    <name evidence="2" type="ORF">NSCI0253_LOCUS8095</name>
</gene>
<protein>
    <recommendedName>
        <fullName evidence="1">PH domain-containing protein</fullName>
    </recommendedName>
</protein>
<name>A0A7S0ZVF0_NOCSC</name>
<dbReference type="PROSITE" id="PS50003">
    <property type="entry name" value="PH_DOMAIN"/>
    <property type="match status" value="1"/>
</dbReference>
<dbReference type="SUPFAM" id="SSF50729">
    <property type="entry name" value="PH domain-like"/>
    <property type="match status" value="1"/>
</dbReference>
<evidence type="ECO:0000259" key="1">
    <source>
        <dbReference type="PROSITE" id="PS50003"/>
    </source>
</evidence>
<dbReference type="AlphaFoldDB" id="A0A7S0ZVF0"/>
<dbReference type="InterPro" id="IPR001849">
    <property type="entry name" value="PH_domain"/>
</dbReference>
<sequence>MEDSHPERRRGHPAHLGHSLNFAQSDRACVDESPMPLLFETAESHSGELQRRVSRISGSSLLASWKREWCVLSHNFLVLFASRTNLVVNKCILLSAIERVEPLDLCSFRIALTSSEDVALRVPRGLAQDREAKHWVYEIQRRETLVRTAGQRIVSCIPLSEANRLVDHLKCHLDDVVEYEAFKAQKQMREDRCRTLLRVISAVIKAKTRASTRQAFDNLLVHGQRSLLQDAEYKGALQQLQTAVGRPRLRLLSDTLSHWVRANAQETRFFASEWRRSCRKRVHLGVLVLAAVVRDRQRGLFLAALSNIYRHAEEREGEWLRGSKGETLRFHNLVITGTSTETPHRVIVQCAPCRAKDPLGVVTHRLRTAASLLRAVLCEARHERCEWALHTLSLASAQGARWEAEQMLCSASQLHQQLLKGCGVRAVVQSIRAAQLRRARIAFTDLSARSGAALRTQSDSLSESEP</sequence>
<dbReference type="EMBL" id="HBFQ01011525">
    <property type="protein sequence ID" value="CAD8833747.1"/>
    <property type="molecule type" value="Transcribed_RNA"/>
</dbReference>
<dbReference type="Gene3D" id="2.30.29.30">
    <property type="entry name" value="Pleckstrin-homology domain (PH domain)/Phosphotyrosine-binding domain (PTB)"/>
    <property type="match status" value="1"/>
</dbReference>
<proteinExistence type="predicted"/>
<evidence type="ECO:0000313" key="2">
    <source>
        <dbReference type="EMBL" id="CAD8833747.1"/>
    </source>
</evidence>
<accession>A0A7S0ZVF0</accession>
<organism evidence="2">
    <name type="scientific">Noctiluca scintillans</name>
    <name type="common">Sea sparkle</name>
    <name type="synonym">Red tide dinoflagellate</name>
    <dbReference type="NCBI Taxonomy" id="2966"/>
    <lineage>
        <taxon>Eukaryota</taxon>
        <taxon>Sar</taxon>
        <taxon>Alveolata</taxon>
        <taxon>Dinophyceae</taxon>
        <taxon>Noctilucales</taxon>
        <taxon>Noctilucaceae</taxon>
        <taxon>Noctiluca</taxon>
    </lineage>
</organism>
<dbReference type="InterPro" id="IPR011993">
    <property type="entry name" value="PH-like_dom_sf"/>
</dbReference>
<reference evidence="2" key="1">
    <citation type="submission" date="2021-01" db="EMBL/GenBank/DDBJ databases">
        <authorList>
            <person name="Corre E."/>
            <person name="Pelletier E."/>
            <person name="Niang G."/>
            <person name="Scheremetjew M."/>
            <person name="Finn R."/>
            <person name="Kale V."/>
            <person name="Holt S."/>
            <person name="Cochrane G."/>
            <person name="Meng A."/>
            <person name="Brown T."/>
            <person name="Cohen L."/>
        </authorList>
    </citation>
    <scope>NUCLEOTIDE SEQUENCE</scope>
</reference>